<comment type="caution">
    <text evidence="2">The sequence shown here is derived from an EMBL/GenBank/DDBJ whole genome shotgun (WGS) entry which is preliminary data.</text>
</comment>
<dbReference type="EMBL" id="BMSX01000012">
    <property type="protein sequence ID" value="GGR27504.1"/>
    <property type="molecule type" value="Genomic_DNA"/>
</dbReference>
<evidence type="ECO:0000313" key="3">
    <source>
        <dbReference type="Proteomes" id="UP000658320"/>
    </source>
</evidence>
<organism evidence="2 3">
    <name type="scientific">Streptomyces aurantiogriseus</name>
    <dbReference type="NCBI Taxonomy" id="66870"/>
    <lineage>
        <taxon>Bacteria</taxon>
        <taxon>Bacillati</taxon>
        <taxon>Actinomycetota</taxon>
        <taxon>Actinomycetes</taxon>
        <taxon>Kitasatosporales</taxon>
        <taxon>Streptomycetaceae</taxon>
        <taxon>Streptomyces</taxon>
    </lineage>
</organism>
<gene>
    <name evidence="2" type="ORF">GCM10010251_49270</name>
</gene>
<dbReference type="AlphaFoldDB" id="A0A918FCM5"/>
<evidence type="ECO:0000313" key="2">
    <source>
        <dbReference type="EMBL" id="GGR27504.1"/>
    </source>
</evidence>
<dbReference type="InterPro" id="IPR036291">
    <property type="entry name" value="NAD(P)-bd_dom_sf"/>
</dbReference>
<feature type="domain" description="Glyceraldehyde 3-phosphate dehydrogenase NAD(P) binding" evidence="1">
    <location>
        <begin position="3"/>
        <end position="53"/>
    </location>
</feature>
<dbReference type="GO" id="GO:0051287">
    <property type="term" value="F:NAD binding"/>
    <property type="evidence" value="ECO:0007669"/>
    <property type="project" value="InterPro"/>
</dbReference>
<dbReference type="SUPFAM" id="SSF51735">
    <property type="entry name" value="NAD(P)-binding Rossmann-fold domains"/>
    <property type="match status" value="1"/>
</dbReference>
<dbReference type="Pfam" id="PF00044">
    <property type="entry name" value="Gp_dh_N"/>
    <property type="match status" value="1"/>
</dbReference>
<name>A0A918FCM5_9ACTN</name>
<reference evidence="2" key="1">
    <citation type="journal article" date="2014" name="Int. J. Syst. Evol. Microbiol.">
        <title>Complete genome sequence of Corynebacterium casei LMG S-19264T (=DSM 44701T), isolated from a smear-ripened cheese.</title>
        <authorList>
            <consortium name="US DOE Joint Genome Institute (JGI-PGF)"/>
            <person name="Walter F."/>
            <person name="Albersmeier A."/>
            <person name="Kalinowski J."/>
            <person name="Ruckert C."/>
        </authorList>
    </citation>
    <scope>NUCLEOTIDE SEQUENCE</scope>
    <source>
        <strain evidence="2">JCM 4346</strain>
    </source>
</reference>
<proteinExistence type="predicted"/>
<protein>
    <recommendedName>
        <fullName evidence="1">Glyceraldehyde 3-phosphate dehydrogenase NAD(P) binding domain-containing protein</fullName>
    </recommendedName>
</protein>
<dbReference type="InterPro" id="IPR020828">
    <property type="entry name" value="GlycerAld_3-P_DH_NAD(P)-bd"/>
</dbReference>
<dbReference type="Proteomes" id="UP000658320">
    <property type="component" value="Unassembled WGS sequence"/>
</dbReference>
<sequence>MTVRVGINGFRPIGRTYLRCVLERAETAVGIPVKVVAINDITSPAALAHLLAYGHAG</sequence>
<accession>A0A918FCM5</accession>
<keyword evidence="3" id="KW-1185">Reference proteome</keyword>
<dbReference type="Gene3D" id="3.40.50.720">
    <property type="entry name" value="NAD(P)-binding Rossmann-like Domain"/>
    <property type="match status" value="1"/>
</dbReference>
<evidence type="ECO:0000259" key="1">
    <source>
        <dbReference type="Pfam" id="PF00044"/>
    </source>
</evidence>
<reference evidence="2" key="2">
    <citation type="submission" date="2020-09" db="EMBL/GenBank/DDBJ databases">
        <authorList>
            <person name="Sun Q."/>
            <person name="Ohkuma M."/>
        </authorList>
    </citation>
    <scope>NUCLEOTIDE SEQUENCE</scope>
    <source>
        <strain evidence="2">JCM 4346</strain>
    </source>
</reference>